<feature type="compositionally biased region" description="Basic and acidic residues" evidence="13">
    <location>
        <begin position="70"/>
        <end position="80"/>
    </location>
</feature>
<reference evidence="15 16" key="1">
    <citation type="submission" date="2024-09" db="EMBL/GenBank/DDBJ databases">
        <title>A chromosome-level genome assembly of Gray's grenadier anchovy, Coilia grayii.</title>
        <authorList>
            <person name="Fu Z."/>
        </authorList>
    </citation>
    <scope>NUCLEOTIDE SEQUENCE [LARGE SCALE GENOMIC DNA]</scope>
    <source>
        <strain evidence="15">G4</strain>
        <tissue evidence="15">Muscle</tissue>
    </source>
</reference>
<dbReference type="FunFam" id="2.40.50.140:FF:000177">
    <property type="entry name" value="DIS3-like exonuclease 2"/>
    <property type="match status" value="1"/>
</dbReference>
<feature type="binding site" evidence="12">
    <location>
        <position position="561"/>
    </location>
    <ligand>
        <name>Mg(2+)</name>
        <dbReference type="ChEBI" id="CHEBI:18420"/>
    </ligand>
</feature>
<keyword evidence="7 12" id="KW-0269">Exonuclease</keyword>
<dbReference type="PANTHER" id="PTHR23355:SF9">
    <property type="entry name" value="DIS3-LIKE EXONUCLEASE 2"/>
    <property type="match status" value="1"/>
</dbReference>
<evidence type="ECO:0000256" key="6">
    <source>
        <dbReference type="ARBA" id="ARBA00022801"/>
    </source>
</evidence>
<accession>A0ABD1J3Y8</accession>
<dbReference type="PANTHER" id="PTHR23355">
    <property type="entry name" value="RIBONUCLEASE"/>
    <property type="match status" value="1"/>
</dbReference>
<evidence type="ECO:0000256" key="3">
    <source>
        <dbReference type="ARBA" id="ARBA00022722"/>
    </source>
</evidence>
<evidence type="ECO:0000259" key="14">
    <source>
        <dbReference type="SMART" id="SM00955"/>
    </source>
</evidence>
<sequence>MEPIKGKSSTRCREGKRDVHPVPTKKDAYARLLGQHQSIKFKSYLEQFAQPTLLIEDSETSHPRTAACPPDDRKKEEARKRAPSFTECADSSGTAPPRHNKHDKCASKPSRQGQSPMGRKTNQENWRELRPALDALKDLGEGSHQGVKLLCEDLNYKGRPNTDEDMPLGPKFRPKSQQTPENDLQTRKDPCKKKSRKKNTPKADAENTLEQTQLVPENDGVCEAKALTSAVRQQKPQGPNVCLFNEKPKKNKCGRGPRKRVFEEYMHVQDVSSGLKRGEFIQGTLRINPKNFQEAFVPSPDGASDIFLDGVVARNRALNGDVVAVQVLPVEQWKVAKAETDVPEAVSKLKLKEPSASPDVIVEAQYSDEDPLAKGVRNIRLQGKDTPKEGDPNTSPPSSAERPPQRTGKVVYIVEPKHSRAASGFIKFLPDKNFAMFAPVDHRVPRVNIPLADCPANFAARPGDYANTLFVCRITHWPSDSNFAEGRLAKTLGQAGEVEPETEGILMEYDVDSSEFSDEVLACLPQLLPWTIPPEEIRRRRDLRKECIFTIDPATARDLDDALSCKQLPDGNFEVGVHIADVSYFVEEGNALDFIASRRATSVYLVQKVIPMLPRLLCEELCSLNPQTDRLTFSVIWKLSPEGKILSEWFGRSVIRSCVKLSYDHAQSMIEAPDKLFNADELPPCAPEHPIDEIHQAVLNLHSIAKELRAQRFGGGALRLDQLKLAFTLDQETGMPQGCYIYQYRDSNKLVEEFMLLANMATAHQLYRTFPELALLRRHPPPQTKMVDDLQEFCDQMGLDIDLSSAGALHKSLHETLGNDEYTAARKEVLTNMCSRPMQMAVYFCTGVLKDEKLFRHYALNVPLYTHFTSPIRRYADVIVHRLLAASIGSGPRLGLTGDEVHKQATHCNDKKTASKRVQELSSELFFSIFVKESGPLESEAMVMGILDQSFDVLVLRYGVQKRIYCNALESLESHHYRKVGKRPEMTLVWANTEGGSTRQELSIFTLVEVQLKADKAPMKYSAVMKRPGKAT</sequence>
<dbReference type="Pfam" id="PF17849">
    <property type="entry name" value="OB_Dis3"/>
    <property type="match status" value="1"/>
</dbReference>
<dbReference type="FunFam" id="2.40.50.690:FF:000003">
    <property type="entry name" value="DIS3-like exonuclease 2"/>
    <property type="match status" value="1"/>
</dbReference>
<dbReference type="InterPro" id="IPR001900">
    <property type="entry name" value="RNase_II/R"/>
</dbReference>
<feature type="region of interest" description="Disordered" evidence="13">
    <location>
        <begin position="1"/>
        <end position="26"/>
    </location>
</feature>
<feature type="compositionally biased region" description="Basic and acidic residues" evidence="13">
    <location>
        <begin position="382"/>
        <end position="391"/>
    </location>
</feature>
<feature type="domain" description="RNB" evidence="14">
    <location>
        <begin position="540"/>
        <end position="890"/>
    </location>
</feature>
<evidence type="ECO:0000256" key="13">
    <source>
        <dbReference type="SAM" id="MobiDB-lite"/>
    </source>
</evidence>
<feature type="compositionally biased region" description="Basic and acidic residues" evidence="13">
    <location>
        <begin position="121"/>
        <end position="130"/>
    </location>
</feature>
<evidence type="ECO:0000256" key="7">
    <source>
        <dbReference type="ARBA" id="ARBA00022839"/>
    </source>
</evidence>
<dbReference type="SMART" id="SM00955">
    <property type="entry name" value="RNB"/>
    <property type="match status" value="1"/>
</dbReference>
<comment type="subcellular location">
    <subcellularLocation>
        <location evidence="12">Cytoplasm</location>
    </subcellularLocation>
    <subcellularLocation>
        <location evidence="12">Cytoplasm</location>
        <location evidence="12">P-body</location>
    </subcellularLocation>
</comment>
<dbReference type="HAMAP" id="MF_03045">
    <property type="entry name" value="DIS3L2"/>
    <property type="match status" value="1"/>
</dbReference>
<dbReference type="InterPro" id="IPR050180">
    <property type="entry name" value="RNR_Ribonuclease"/>
</dbReference>
<dbReference type="Pfam" id="PF17216">
    <property type="entry name" value="Rrp44_CSD1"/>
    <property type="match status" value="1"/>
</dbReference>
<feature type="region of interest" description="Disordered" evidence="13">
    <location>
        <begin position="54"/>
        <end position="130"/>
    </location>
</feature>
<evidence type="ECO:0000313" key="15">
    <source>
        <dbReference type="EMBL" id="KAL2081907.1"/>
    </source>
</evidence>
<dbReference type="SUPFAM" id="SSF50249">
    <property type="entry name" value="Nucleic acid-binding proteins"/>
    <property type="match status" value="2"/>
</dbReference>
<comment type="function">
    <text evidence="12">3'-5'-exoribonuclease that specifically recognizes RNAs polyuridylated at their 3' end and mediates their degradation. Component of an exosome-independent RNA degradation pathway that mediates degradation of both mRNAs and miRNAs that have been polyuridylated by a terminal uridylyltransferase. Essential for correct mitosis, and negatively regulates cell proliferation.</text>
</comment>
<evidence type="ECO:0000256" key="4">
    <source>
        <dbReference type="ARBA" id="ARBA00022723"/>
    </source>
</evidence>
<proteinExistence type="inferred from homology"/>
<dbReference type="GO" id="GO:0008266">
    <property type="term" value="F:poly(U) RNA binding"/>
    <property type="evidence" value="ECO:0007669"/>
    <property type="project" value="UniProtKB-ARBA"/>
</dbReference>
<comment type="similarity">
    <text evidence="12">Belongs to the RNR ribonuclease family. DIS3L2 subfamily.</text>
</comment>
<organism evidence="15 16">
    <name type="scientific">Coilia grayii</name>
    <name type="common">Gray's grenadier anchovy</name>
    <dbReference type="NCBI Taxonomy" id="363190"/>
    <lineage>
        <taxon>Eukaryota</taxon>
        <taxon>Metazoa</taxon>
        <taxon>Chordata</taxon>
        <taxon>Craniata</taxon>
        <taxon>Vertebrata</taxon>
        <taxon>Euteleostomi</taxon>
        <taxon>Actinopterygii</taxon>
        <taxon>Neopterygii</taxon>
        <taxon>Teleostei</taxon>
        <taxon>Clupei</taxon>
        <taxon>Clupeiformes</taxon>
        <taxon>Clupeoidei</taxon>
        <taxon>Engraulidae</taxon>
        <taxon>Coilinae</taxon>
        <taxon>Coilia</taxon>
    </lineage>
</organism>
<name>A0ABD1J3Y8_9TELE</name>
<evidence type="ECO:0000256" key="11">
    <source>
        <dbReference type="ARBA" id="ARBA00056476"/>
    </source>
</evidence>
<comment type="domain">
    <text evidence="12">Specifically recognizes and binds polyuridylated RNAs via 3 RNA-binding regions (named U-zone 1, U-zone 2 and U-zone 3) that form an open funnel on one face of the catalytic domain, allowing RNA to navigate a path to the active site.</text>
</comment>
<keyword evidence="10 12" id="KW-0131">Cell cycle</keyword>
<dbReference type="GO" id="GO:0000287">
    <property type="term" value="F:magnesium ion binding"/>
    <property type="evidence" value="ECO:0007669"/>
    <property type="project" value="UniProtKB-ARBA"/>
</dbReference>
<comment type="cofactor">
    <cofactor evidence="12">
        <name>Mg(2+)</name>
        <dbReference type="ChEBI" id="CHEBI:18420"/>
    </cofactor>
    <cofactor evidence="12">
        <name>Mn(2+)</name>
        <dbReference type="ChEBI" id="CHEBI:29035"/>
    </cofactor>
</comment>
<keyword evidence="5 12" id="KW-0498">Mitosis</keyword>
<evidence type="ECO:0000256" key="10">
    <source>
        <dbReference type="ARBA" id="ARBA00023306"/>
    </source>
</evidence>
<keyword evidence="12" id="KW-0464">Manganese</keyword>
<keyword evidence="1 12" id="KW-0963">Cytoplasm</keyword>
<comment type="function">
    <text evidence="11">3'-5'-exoribonuclease that specifically recognizes RNAs polyuridylated at their 3' end and mediates their degradation. Component of an exosome-independent RNA degradation pathway that mediates degradation of both mRNAs and miRNAs that have been polyuridylated by a terminal uridylyltransferase, such as ZCCHC11/TUT4. Mediates degradation of cytoplasmic mRNAs that have been deadenylated and subsequently uridylated at their 3'. Mediates degradation of uridylated pre-let-7 miRNAs, contributing to the maintenance of embryonic stem (ES) cells. Essential for correct mitosis, and negatively regulates cell proliferation.</text>
</comment>
<evidence type="ECO:0000256" key="1">
    <source>
        <dbReference type="ARBA" id="ARBA00022490"/>
    </source>
</evidence>
<dbReference type="InterPro" id="IPR033771">
    <property type="entry name" value="Rrp44_CSD1"/>
</dbReference>
<dbReference type="AlphaFoldDB" id="A0ABD1J3Y8"/>
<gene>
    <name evidence="12" type="primary">dis3l2</name>
    <name evidence="15" type="ORF">ACEWY4_021725</name>
</gene>
<dbReference type="GO" id="GO:0000956">
    <property type="term" value="P:nuclear-transcribed mRNA catabolic process"/>
    <property type="evidence" value="ECO:0007669"/>
    <property type="project" value="UniProtKB-UniRule"/>
</dbReference>
<dbReference type="FunFam" id="2.40.50.700:FF:000003">
    <property type="entry name" value="DIS3-like exonuclease 2"/>
    <property type="match status" value="1"/>
</dbReference>
<dbReference type="EMBL" id="JBHFQA010000019">
    <property type="protein sequence ID" value="KAL2081907.1"/>
    <property type="molecule type" value="Genomic_DNA"/>
</dbReference>
<dbReference type="GO" id="GO:0000932">
    <property type="term" value="C:P-body"/>
    <property type="evidence" value="ECO:0007669"/>
    <property type="project" value="UniProtKB-SubCell"/>
</dbReference>
<keyword evidence="4 12" id="KW-0479">Metal-binding</keyword>
<dbReference type="GO" id="GO:1990074">
    <property type="term" value="P:polyuridylation-dependent mRNA catabolic process"/>
    <property type="evidence" value="ECO:0007669"/>
    <property type="project" value="UniProtKB-UniRule"/>
</dbReference>
<evidence type="ECO:0000256" key="8">
    <source>
        <dbReference type="ARBA" id="ARBA00022842"/>
    </source>
</evidence>
<feature type="binding site" evidence="12">
    <location>
        <position position="552"/>
    </location>
    <ligand>
        <name>Mg(2+)</name>
        <dbReference type="ChEBI" id="CHEBI:18420"/>
    </ligand>
</feature>
<dbReference type="GO" id="GO:0000175">
    <property type="term" value="F:3'-5'-RNA exonuclease activity"/>
    <property type="evidence" value="ECO:0007669"/>
    <property type="project" value="UniProtKB-UniRule"/>
</dbReference>
<keyword evidence="6 12" id="KW-0378">Hydrolase</keyword>
<feature type="region of interest" description="Disordered" evidence="13">
    <location>
        <begin position="380"/>
        <end position="407"/>
    </location>
</feature>
<dbReference type="PROSITE" id="PS01175">
    <property type="entry name" value="RIBONUCLEASE_II"/>
    <property type="match status" value="1"/>
</dbReference>
<feature type="site" description="Important for catalytic activity" evidence="12">
    <location>
        <position position="560"/>
    </location>
</feature>
<feature type="compositionally biased region" description="Basic residues" evidence="13">
    <location>
        <begin position="190"/>
        <end position="200"/>
    </location>
</feature>
<dbReference type="GO" id="GO:0010587">
    <property type="term" value="P:miRNA catabolic process"/>
    <property type="evidence" value="ECO:0007669"/>
    <property type="project" value="UniProtKB-UniRule"/>
</dbReference>
<keyword evidence="3 12" id="KW-0540">Nuclease</keyword>
<dbReference type="Gene3D" id="2.40.50.700">
    <property type="match status" value="1"/>
</dbReference>
<dbReference type="InterPro" id="IPR012340">
    <property type="entry name" value="NA-bd_OB-fold"/>
</dbReference>
<evidence type="ECO:0000256" key="2">
    <source>
        <dbReference type="ARBA" id="ARBA00022618"/>
    </source>
</evidence>
<dbReference type="InterPro" id="IPR041505">
    <property type="entry name" value="Dis3_CSD2"/>
</dbReference>
<keyword evidence="8 12" id="KW-0460">Magnesium</keyword>
<dbReference type="Pfam" id="PF17877">
    <property type="entry name" value="Dis3l2_C_term"/>
    <property type="match status" value="1"/>
</dbReference>
<dbReference type="Proteomes" id="UP001591681">
    <property type="component" value="Unassembled WGS sequence"/>
</dbReference>
<keyword evidence="16" id="KW-1185">Reference proteome</keyword>
<dbReference type="Gene3D" id="2.40.50.140">
    <property type="entry name" value="Nucleic acid-binding proteins"/>
    <property type="match status" value="1"/>
</dbReference>
<evidence type="ECO:0000256" key="9">
    <source>
        <dbReference type="ARBA" id="ARBA00022884"/>
    </source>
</evidence>
<keyword evidence="9 12" id="KW-0694">RNA-binding</keyword>
<keyword evidence="2 12" id="KW-0132">Cell division</keyword>
<dbReference type="InterPro" id="IPR022966">
    <property type="entry name" value="RNase_II/R_CS"/>
</dbReference>
<feature type="compositionally biased region" description="Basic and acidic residues" evidence="13">
    <location>
        <begin position="11"/>
        <end position="26"/>
    </location>
</feature>
<dbReference type="InterPro" id="IPR041093">
    <property type="entry name" value="Dis3l2-like_C"/>
</dbReference>
<protein>
    <recommendedName>
        <fullName evidence="12">DIS3-like exonuclease 2</fullName>
        <ecNumber evidence="12">3.1.13.-</ecNumber>
    </recommendedName>
</protein>
<dbReference type="InterPro" id="IPR028591">
    <property type="entry name" value="DIS3L2"/>
</dbReference>
<dbReference type="Pfam" id="PF00773">
    <property type="entry name" value="RNB"/>
    <property type="match status" value="1"/>
</dbReference>
<dbReference type="EC" id="3.1.13.-" evidence="12"/>
<dbReference type="GO" id="GO:0051301">
    <property type="term" value="P:cell division"/>
    <property type="evidence" value="ECO:0007669"/>
    <property type="project" value="UniProtKB-KW"/>
</dbReference>
<comment type="caution">
    <text evidence="15">The sequence shown here is derived from an EMBL/GenBank/DDBJ whole genome shotgun (WGS) entry which is preliminary data.</text>
</comment>
<evidence type="ECO:0000256" key="5">
    <source>
        <dbReference type="ARBA" id="ARBA00022776"/>
    </source>
</evidence>
<evidence type="ECO:0000313" key="16">
    <source>
        <dbReference type="Proteomes" id="UP001591681"/>
    </source>
</evidence>
<evidence type="ECO:0000256" key="12">
    <source>
        <dbReference type="HAMAP-Rule" id="MF_03045"/>
    </source>
</evidence>
<dbReference type="Gene3D" id="2.40.50.690">
    <property type="match status" value="1"/>
</dbReference>
<feature type="region of interest" description="Disordered" evidence="13">
    <location>
        <begin position="155"/>
        <end position="210"/>
    </location>
</feature>